<dbReference type="Gene3D" id="3.40.50.300">
    <property type="entry name" value="P-loop containing nucleotide triphosphate hydrolases"/>
    <property type="match status" value="1"/>
</dbReference>
<dbReference type="STRING" id="394096.DB31_2098"/>
<dbReference type="RefSeq" id="WP_044194356.1">
    <property type="nucleotide sequence ID" value="NZ_JMCB01000014.1"/>
</dbReference>
<dbReference type="PROSITE" id="PS00108">
    <property type="entry name" value="PROTEIN_KINASE_ST"/>
    <property type="match status" value="1"/>
</dbReference>
<dbReference type="InterPro" id="IPR053159">
    <property type="entry name" value="Hybrid_Histidine_Kinase"/>
</dbReference>
<protein>
    <submittedName>
        <fullName evidence="4">Nitrogen regulation protein NtrB</fullName>
    </submittedName>
</protein>
<dbReference type="Gene3D" id="3.30.450.40">
    <property type="match status" value="1"/>
</dbReference>
<dbReference type="CDD" id="cd14014">
    <property type="entry name" value="STKc_PknB_like"/>
    <property type="match status" value="1"/>
</dbReference>
<dbReference type="PROSITE" id="PS50011">
    <property type="entry name" value="PROTEIN_KINASE_DOM"/>
    <property type="match status" value="1"/>
</dbReference>
<accession>A0A085W9E1</accession>
<evidence type="ECO:0000313" key="5">
    <source>
        <dbReference type="Proteomes" id="UP000028725"/>
    </source>
</evidence>
<dbReference type="InterPro" id="IPR041664">
    <property type="entry name" value="AAA_16"/>
</dbReference>
<dbReference type="Pfam" id="PF00069">
    <property type="entry name" value="Pkinase"/>
    <property type="match status" value="1"/>
</dbReference>
<comment type="caution">
    <text evidence="4">The sequence shown here is derived from an EMBL/GenBank/DDBJ whole genome shotgun (WGS) entry which is preliminary data.</text>
</comment>
<dbReference type="SMART" id="SM00220">
    <property type="entry name" value="S_TKc"/>
    <property type="match status" value="1"/>
</dbReference>
<name>A0A085W9E1_9BACT</name>
<dbReference type="Pfam" id="PF01590">
    <property type="entry name" value="GAF"/>
    <property type="match status" value="1"/>
</dbReference>
<dbReference type="SUPFAM" id="SSF56112">
    <property type="entry name" value="Protein kinase-like (PK-like)"/>
    <property type="match status" value="1"/>
</dbReference>
<dbReference type="SUPFAM" id="SSF55874">
    <property type="entry name" value="ATPase domain of HSP90 chaperone/DNA topoisomerase II/histidine kinase"/>
    <property type="match status" value="1"/>
</dbReference>
<dbReference type="InterPro" id="IPR008271">
    <property type="entry name" value="Ser/Thr_kinase_AS"/>
</dbReference>
<dbReference type="InterPro" id="IPR005467">
    <property type="entry name" value="His_kinase_dom"/>
</dbReference>
<dbReference type="InterPro" id="IPR029016">
    <property type="entry name" value="GAF-like_dom_sf"/>
</dbReference>
<organism evidence="4 5">
    <name type="scientific">Hyalangium minutum</name>
    <dbReference type="NCBI Taxonomy" id="394096"/>
    <lineage>
        <taxon>Bacteria</taxon>
        <taxon>Pseudomonadati</taxon>
        <taxon>Myxococcota</taxon>
        <taxon>Myxococcia</taxon>
        <taxon>Myxococcales</taxon>
        <taxon>Cystobacterineae</taxon>
        <taxon>Archangiaceae</taxon>
        <taxon>Hyalangium</taxon>
    </lineage>
</organism>
<dbReference type="PANTHER" id="PTHR43642:SF1">
    <property type="entry name" value="HYBRID SIGNAL TRANSDUCTION HISTIDINE KINASE G"/>
    <property type="match status" value="1"/>
</dbReference>
<evidence type="ECO:0000313" key="4">
    <source>
        <dbReference type="EMBL" id="KFE64304.1"/>
    </source>
</evidence>
<evidence type="ECO:0000259" key="2">
    <source>
        <dbReference type="PROSITE" id="PS50011"/>
    </source>
</evidence>
<proteinExistence type="predicted"/>
<dbReference type="PANTHER" id="PTHR43642">
    <property type="entry name" value="HYBRID SIGNAL TRANSDUCTION HISTIDINE KINASE G"/>
    <property type="match status" value="1"/>
</dbReference>
<dbReference type="InterPro" id="IPR011009">
    <property type="entry name" value="Kinase-like_dom_sf"/>
</dbReference>
<dbReference type="InterPro" id="IPR027417">
    <property type="entry name" value="P-loop_NTPase"/>
</dbReference>
<dbReference type="Pfam" id="PF13191">
    <property type="entry name" value="AAA_16"/>
    <property type="match status" value="1"/>
</dbReference>
<dbReference type="GO" id="GO:0005524">
    <property type="term" value="F:ATP binding"/>
    <property type="evidence" value="ECO:0007669"/>
    <property type="project" value="InterPro"/>
</dbReference>
<feature type="domain" description="Histidine kinase" evidence="3">
    <location>
        <begin position="1555"/>
        <end position="1764"/>
    </location>
</feature>
<reference evidence="4 5" key="1">
    <citation type="submission" date="2014-04" db="EMBL/GenBank/DDBJ databases">
        <title>Genome assembly of Hyalangium minutum DSM 14724.</title>
        <authorList>
            <person name="Sharma G."/>
            <person name="Subramanian S."/>
        </authorList>
    </citation>
    <scope>NUCLEOTIDE SEQUENCE [LARGE SCALE GENOMIC DNA]</scope>
    <source>
        <strain evidence="4 5">DSM 14724</strain>
    </source>
</reference>
<evidence type="ECO:0000259" key="3">
    <source>
        <dbReference type="PROSITE" id="PS50109"/>
    </source>
</evidence>
<dbReference type="InterPro" id="IPR003594">
    <property type="entry name" value="HATPase_dom"/>
</dbReference>
<dbReference type="SUPFAM" id="SSF52540">
    <property type="entry name" value="P-loop containing nucleoside triphosphate hydrolases"/>
    <property type="match status" value="1"/>
</dbReference>
<dbReference type="OrthoDB" id="5521237at2"/>
<gene>
    <name evidence="4" type="ORF">DB31_2098</name>
</gene>
<evidence type="ECO:0000256" key="1">
    <source>
        <dbReference type="SAM" id="Coils"/>
    </source>
</evidence>
<dbReference type="EMBL" id="JMCB01000014">
    <property type="protein sequence ID" value="KFE64304.1"/>
    <property type="molecule type" value="Genomic_DNA"/>
</dbReference>
<keyword evidence="1" id="KW-0175">Coiled coil</keyword>
<sequence length="1766" mass="195071">MLNLQGYTFRRPVRATGSNMLFQAVREVDGAPVIIKTPVGPAIGPREDERYRREYGILQRLRGVRGVTRPYGCERVNDRPILVLEEVQGVPLSEAVGRPFELARFLELAVSLTSTLAEIHLQGVIHKDIKPSNIIVTPTGEPHIIDFGAATLQRTEHVDAAPTHLIEGTLAYMSPEQTGRMNRALDYRTDFYSLGVTFYELLTGARPFQGGDALAWFHAHMALLPRPPHELISGIPPVVSAIVMRCLAKVAEERYQSAEGLMHDLAECVEGLRRGAIEDFVLGKRDIPSRFQLPQRLYGRDAHVATLLRGFERIVSGGKPELILVRGYSGIGKSSVVHELHKPVVQRRGFFLSGKFDQLQRDVPYATLAQAIRGLVQQLLAGTDAEVAQWRERLREALQGNGQVIVELVPQLALVMGPQAVVPELPPAEAQHRFNQVFLQFLGAFATVEHPLVMFLDDLQWADLASLRLLQFLLIEENAPPVLWIGAYRDNEVSLSHPLMMTLGEVRKAKTPVTDLQLEPLSLEQVQQLVGDALPGAGAELIVPLSEQVQQKTGGNPFFLLQLMLALHHDGLLSRAPGGGWRWEAEGVRAKGYSDNIVDFMARSLHQLPASTQHLLPLAACVGNSFSLGMLAVISGMEADEAERGLEPALQEGLVVRSALEEYRFLHDRIQQAAHAFILERERKAIHLRIGRLLLEGLSPEEVREKLFEIVSQLNTGVELISSPEERHRLARLNAEAGWKARASSAHGSAAAYLSMAFALIPGDPWATDHALAFKVQLEQASSELMSGNAAEARRLLQGLRTRVRSRGEIAAAYGLMHEVHLIAGELQASVTCLLESLSLLGMPMDPHPSWEEAAAAREEVLALLGGRSIESLVDLPLMTDADMKPVMSVLARLFPSAYLTDNNLLVLHVCRMVALSLRYGNTNESVIGYSSLGVLLGPFFKSYQEGHAYGLLACALIDRYNLANERARALFNLEMISYWCRPLAVAHEHALSGFQHALQTNNYLFACYIVGHLVWNRMALGHNLDDVYQDGVARMDFMRKTGFVGVEETTLIVLRYVQQLRGLAPTFGTLDGDGFDEKSLEAALSPAHMSGMVCQYWLSKMQARFMCGSYGEARAAGDQAAAFIWAFIGIIPLLDFHLFRALTLVACCEGAAEEERQRYLKDAEAHWRQLEEWADTCPGTFRALERLVFAELSRLRGRLDEALPAYEEALRMARENGFIQHVALACELAANFYRRRQAPFIAEAYARQAREAYAQWGAHGKVKQLDALWPSLVTLAAPASATNTTTSEGREIDALAVVKAQQAVSSEIVLERLVSTLMRVATENAGAQRGALLLPRGDKLVAVAVTVSTAGGAQSLPPEEAEASLPWTILSYVRRTREHVLIGDASAPHPFSSDPYLARSGAWSVLCLPLMRQESLSGVMYLENRLASGAFTPGRIMLLGQLASQAAISIENARLYAELQHTEAALRSANDELERRVDERTRELKQAQAQLVDTARAAGMAEVASDVLHNVGNVLTSAVINLDQMRSAVAASRLERAAQLSAMLKEHRENLVEFLTHHPRGRVLPDYLSALTEELRHERTQLRANIHEMGLHIEHIHAIIRVQQDYAKSSLMLDKWDLAQLIEDSLRFQLPTLQRHGVSVTCELANVPRVRVDKHKVLQILINLLRNAKDAMAEVPEEHRHVCVKLGAQGHMARIQVVDSGKGFTPEIRKRLFSHGFTTRKEGHGFGLHSSALAAQAMGGRLLLESEGPGKGATATLELPLQKAV</sequence>
<dbReference type="SUPFAM" id="SSF55781">
    <property type="entry name" value="GAF domain-like"/>
    <property type="match status" value="1"/>
</dbReference>
<dbReference type="InterPro" id="IPR036890">
    <property type="entry name" value="HATPase_C_sf"/>
</dbReference>
<dbReference type="Proteomes" id="UP000028725">
    <property type="component" value="Unassembled WGS sequence"/>
</dbReference>
<dbReference type="PROSITE" id="PS50109">
    <property type="entry name" value="HIS_KIN"/>
    <property type="match status" value="1"/>
</dbReference>
<dbReference type="Gene3D" id="3.30.565.10">
    <property type="entry name" value="Histidine kinase-like ATPase, C-terminal domain"/>
    <property type="match status" value="1"/>
</dbReference>
<dbReference type="SMART" id="SM00387">
    <property type="entry name" value="HATPase_c"/>
    <property type="match status" value="1"/>
</dbReference>
<feature type="domain" description="Protein kinase" evidence="2">
    <location>
        <begin position="7"/>
        <end position="266"/>
    </location>
</feature>
<dbReference type="InterPro" id="IPR011990">
    <property type="entry name" value="TPR-like_helical_dom_sf"/>
</dbReference>
<feature type="coiled-coil region" evidence="1">
    <location>
        <begin position="1453"/>
        <end position="1498"/>
    </location>
</feature>
<dbReference type="InterPro" id="IPR000719">
    <property type="entry name" value="Prot_kinase_dom"/>
</dbReference>
<dbReference type="Pfam" id="PF02518">
    <property type="entry name" value="HATPase_c"/>
    <property type="match status" value="1"/>
</dbReference>
<dbReference type="Gene3D" id="1.10.510.10">
    <property type="entry name" value="Transferase(Phosphotransferase) domain 1"/>
    <property type="match status" value="1"/>
</dbReference>
<dbReference type="InterPro" id="IPR003018">
    <property type="entry name" value="GAF"/>
</dbReference>
<dbReference type="SMART" id="SM00065">
    <property type="entry name" value="GAF"/>
    <property type="match status" value="1"/>
</dbReference>
<dbReference type="SUPFAM" id="SSF48452">
    <property type="entry name" value="TPR-like"/>
    <property type="match status" value="1"/>
</dbReference>
<dbReference type="GO" id="GO:0004672">
    <property type="term" value="F:protein kinase activity"/>
    <property type="evidence" value="ECO:0007669"/>
    <property type="project" value="InterPro"/>
</dbReference>
<keyword evidence="5" id="KW-1185">Reference proteome</keyword>